<dbReference type="InterPro" id="IPR009081">
    <property type="entry name" value="PP-bd_ACP"/>
</dbReference>
<organism evidence="2 3">
    <name type="scientific">Sphingomicrobium clamense</name>
    <dbReference type="NCBI Taxonomy" id="2851013"/>
    <lineage>
        <taxon>Bacteria</taxon>
        <taxon>Pseudomonadati</taxon>
        <taxon>Pseudomonadota</taxon>
        <taxon>Alphaproteobacteria</taxon>
        <taxon>Sphingomonadales</taxon>
        <taxon>Sphingomonadaceae</taxon>
        <taxon>Sphingomicrobium</taxon>
    </lineage>
</organism>
<sequence>MARDDIMAAKSDEDTVDATLRILLANTLGIDAARVARFDTGTELFGALPEFDSMAVAQLLTAMEERLGILIEDDDLEAEDLMTYGRLVAFAHRKALGAV</sequence>
<dbReference type="EMBL" id="JAHVAH010000001">
    <property type="protein sequence ID" value="MBW0144951.1"/>
    <property type="molecule type" value="Genomic_DNA"/>
</dbReference>
<name>A0ABS6V5V7_9SPHN</name>
<feature type="domain" description="Carrier" evidence="1">
    <location>
        <begin position="14"/>
        <end position="95"/>
    </location>
</feature>
<keyword evidence="3" id="KW-1185">Reference proteome</keyword>
<reference evidence="2 3" key="1">
    <citation type="submission" date="2021-07" db="EMBL/GenBank/DDBJ databases">
        <title>The draft genome sequence of Sphingomicrobium sp. B8.</title>
        <authorList>
            <person name="Mu L."/>
        </authorList>
    </citation>
    <scope>NUCLEOTIDE SEQUENCE [LARGE SCALE GENOMIC DNA]</scope>
    <source>
        <strain evidence="2 3">B8</strain>
    </source>
</reference>
<dbReference type="RefSeq" id="WP_218632897.1">
    <property type="nucleotide sequence ID" value="NZ_JAHVAH010000001.1"/>
</dbReference>
<evidence type="ECO:0000259" key="1">
    <source>
        <dbReference type="PROSITE" id="PS50075"/>
    </source>
</evidence>
<dbReference type="Proteomes" id="UP000698028">
    <property type="component" value="Unassembled WGS sequence"/>
</dbReference>
<proteinExistence type="predicted"/>
<protein>
    <submittedName>
        <fullName evidence="2">Acyl carrier protein</fullName>
    </submittedName>
</protein>
<dbReference type="PROSITE" id="PS50075">
    <property type="entry name" value="CARRIER"/>
    <property type="match status" value="1"/>
</dbReference>
<evidence type="ECO:0000313" key="2">
    <source>
        <dbReference type="EMBL" id="MBW0144951.1"/>
    </source>
</evidence>
<evidence type="ECO:0000313" key="3">
    <source>
        <dbReference type="Proteomes" id="UP000698028"/>
    </source>
</evidence>
<gene>
    <name evidence="2" type="ORF">KTQ36_06535</name>
</gene>
<accession>A0ABS6V5V7</accession>
<dbReference type="Pfam" id="PF00550">
    <property type="entry name" value="PP-binding"/>
    <property type="match status" value="1"/>
</dbReference>
<comment type="caution">
    <text evidence="2">The sequence shown here is derived from an EMBL/GenBank/DDBJ whole genome shotgun (WGS) entry which is preliminary data.</text>
</comment>